<sequence length="817" mass="89309">MAIYSARNCAWDASLGPACKGPFAPAGMKGPRRQPSVRGFCCCAATAAATTAEPKEAHDWDAASEDWTGASRDAVEEERLQDALVTLSEAPRPEHAALWLGGGLKRAAAASLAEEASENSVVSELLERELEGDSSLPVPLQRRGLKATPLAAYRAPEGLFQKQQRHASLLQRLALAEKIAAEAPRSGYGRGEALLPRDKRLQLVAREAGRQQRGRRPLTAAERDADVYLDETAVACAALSDARAMGAALLACSLFVPSQRRGPLHGMAVTKICDIDSLRAADLNRGFMLLLVQQLPAEVVLQLLTRIGLYRDRPCQKAYEALSRDFSQVVSRCLEQQRTPAAGAAAAAATAAALLTRSIQTLPLPWAVDYVRRFGAFSKAFLARHIERVTNPRFFDFVRYQQHGGLRPLPAIVRHPYRLSSYVQLLGECSVKKYLYTHLKRHGVLPPQQLLQQQSARRGRRREEEVPRPPVYDLILAAEHMGVDYTELIKSQTFPLSTHRQVRCEVSRAAVAAGAAYAVSQEEGWKALPSGPEASRPWGPRRRHRPHAILRERRRRREAASLALREQLLGRLPTQQEEASAASAAAATVSAAAAAAAATFYRRVAAASAAGAAAISIGSQGPQDRPQPKPHHLIEHAQSAEGAAGAVATCDCRRGGQTFYCRATDGEAKDIPTRSKGFLFAHLDRAWTLISEDANCLWTAYCTVSGYWTPPCEATDASSARFRTKEKQQRRRSAVPCSEQASGGVFEAHGRLNRQGPAAWPTACVRCCSRRCRCGVGCASAEFELTAWRRPPVARLKGQQACHCDRREQNQQSRQFL</sequence>
<reference evidence="3" key="1">
    <citation type="submission" date="2025-08" db="UniProtKB">
        <authorList>
            <consortium name="RefSeq"/>
        </authorList>
    </citation>
    <scope>IDENTIFICATION</scope>
</reference>
<dbReference type="RefSeq" id="XP_026191876.1">
    <property type="nucleotide sequence ID" value="XM_026336091.1"/>
</dbReference>
<evidence type="ECO:0000256" key="1">
    <source>
        <dbReference type="SAM" id="MobiDB-lite"/>
    </source>
</evidence>
<gene>
    <name evidence="3" type="primary">LOC34621760</name>
</gene>
<feature type="compositionally biased region" description="Low complexity" evidence="1">
    <location>
        <begin position="447"/>
        <end position="456"/>
    </location>
</feature>
<keyword evidence="2" id="KW-1185">Reference proteome</keyword>
<proteinExistence type="predicted"/>
<evidence type="ECO:0000313" key="3">
    <source>
        <dbReference type="RefSeq" id="XP_026191876.1"/>
    </source>
</evidence>
<protein>
    <submittedName>
        <fullName evidence="3">Uncharacterized protein LOC34621760</fullName>
    </submittedName>
</protein>
<feature type="compositionally biased region" description="Basic residues" evidence="1">
    <location>
        <begin position="539"/>
        <end position="554"/>
    </location>
</feature>
<feature type="region of interest" description="Disordered" evidence="1">
    <location>
        <begin position="447"/>
        <end position="466"/>
    </location>
</feature>
<accession>A0A6P6RVI5</accession>
<feature type="region of interest" description="Disordered" evidence="1">
    <location>
        <begin position="526"/>
        <end position="554"/>
    </location>
</feature>
<dbReference type="Proteomes" id="UP000515125">
    <property type="component" value="Unplaced"/>
</dbReference>
<organism evidence="2 3">
    <name type="scientific">Cyclospora cayetanensis</name>
    <dbReference type="NCBI Taxonomy" id="88456"/>
    <lineage>
        <taxon>Eukaryota</taxon>
        <taxon>Sar</taxon>
        <taxon>Alveolata</taxon>
        <taxon>Apicomplexa</taxon>
        <taxon>Conoidasida</taxon>
        <taxon>Coccidia</taxon>
        <taxon>Eucoccidiorida</taxon>
        <taxon>Eimeriorina</taxon>
        <taxon>Eimeriidae</taxon>
        <taxon>Cyclospora</taxon>
    </lineage>
</organism>
<evidence type="ECO:0000313" key="2">
    <source>
        <dbReference type="Proteomes" id="UP000515125"/>
    </source>
</evidence>
<dbReference type="OrthoDB" id="348673at2759"/>
<dbReference type="AlphaFoldDB" id="A0A6P6RVI5"/>
<name>A0A6P6RVI5_9EIME</name>
<dbReference type="GeneID" id="34621760"/>